<gene>
    <name evidence="2" type="ORF">OEZ60_01670</name>
</gene>
<accession>A0ABT2WYF6</accession>
<evidence type="ECO:0000313" key="3">
    <source>
        <dbReference type="Proteomes" id="UP001209535"/>
    </source>
</evidence>
<keyword evidence="1" id="KW-1133">Transmembrane helix</keyword>
<evidence type="ECO:0000313" key="2">
    <source>
        <dbReference type="EMBL" id="MCU9846711.1"/>
    </source>
</evidence>
<feature type="transmembrane region" description="Helical" evidence="1">
    <location>
        <begin position="36"/>
        <end position="53"/>
    </location>
</feature>
<feature type="transmembrane region" description="Helical" evidence="1">
    <location>
        <begin position="118"/>
        <end position="137"/>
    </location>
</feature>
<dbReference type="Proteomes" id="UP001209535">
    <property type="component" value="Unassembled WGS sequence"/>
</dbReference>
<name>A0ABT2WYF6_9RHOB</name>
<comment type="caution">
    <text evidence="2">The sequence shown here is derived from an EMBL/GenBank/DDBJ whole genome shotgun (WGS) entry which is preliminary data.</text>
</comment>
<dbReference type="RefSeq" id="WP_263332572.1">
    <property type="nucleotide sequence ID" value="NZ_JAOVQO010000001.1"/>
</dbReference>
<proteinExistence type="predicted"/>
<dbReference type="NCBIfam" id="NF033773">
    <property type="entry name" value="tellur_TrgA"/>
    <property type="match status" value="1"/>
</dbReference>
<keyword evidence="1" id="KW-0472">Membrane</keyword>
<protein>
    <submittedName>
        <fullName evidence="2">TrgA family protein</fullName>
    </submittedName>
</protein>
<reference evidence="2 3" key="1">
    <citation type="submission" date="2022-10" db="EMBL/GenBank/DDBJ databases">
        <title>Defluviimonas sp. nov., isolated from ocean surface sediments.</title>
        <authorList>
            <person name="He W."/>
            <person name="Wang L."/>
            <person name="Zhang D.-F."/>
        </authorList>
    </citation>
    <scope>NUCLEOTIDE SEQUENCE [LARGE SCALE GENOMIC DNA]</scope>
    <source>
        <strain evidence="2 3">WL0024</strain>
    </source>
</reference>
<keyword evidence="3" id="KW-1185">Reference proteome</keyword>
<evidence type="ECO:0000256" key="1">
    <source>
        <dbReference type="SAM" id="Phobius"/>
    </source>
</evidence>
<sequence length="146" mass="15690">MPTAAKLFAAFAFAVVAFFAAEVFKPHMPEGTQFGYFSFVSALIGVVAGWRVMGPDAGRGNWMAVNSGIKTSACAVGLALLIFSTYEMLRLAFRPAYKSPMEAIVGIFDLAVEFSVSLIAWDVIMVLVVGGALAGLLSEWAARRWN</sequence>
<dbReference type="EMBL" id="JAOVQO010000001">
    <property type="protein sequence ID" value="MCU9846711.1"/>
    <property type="molecule type" value="Genomic_DNA"/>
</dbReference>
<keyword evidence="1" id="KW-0812">Transmembrane</keyword>
<feature type="transmembrane region" description="Helical" evidence="1">
    <location>
        <begin position="73"/>
        <end position="93"/>
    </location>
</feature>
<organism evidence="2 3">
    <name type="scientific">Albidovulum salinarum</name>
    <dbReference type="NCBI Taxonomy" id="2984153"/>
    <lineage>
        <taxon>Bacteria</taxon>
        <taxon>Pseudomonadati</taxon>
        <taxon>Pseudomonadota</taxon>
        <taxon>Alphaproteobacteria</taxon>
        <taxon>Rhodobacterales</taxon>
        <taxon>Paracoccaceae</taxon>
        <taxon>Albidovulum</taxon>
    </lineage>
</organism>
<dbReference type="InterPro" id="IPR047784">
    <property type="entry name" value="TrgA"/>
</dbReference>